<dbReference type="SUPFAM" id="SSF52540">
    <property type="entry name" value="P-loop containing nucleoside triphosphate hydrolases"/>
    <property type="match status" value="1"/>
</dbReference>
<dbReference type="GO" id="GO:0005524">
    <property type="term" value="F:ATP binding"/>
    <property type="evidence" value="ECO:0007669"/>
    <property type="project" value="UniProtKB-KW"/>
</dbReference>
<dbReference type="PANTHER" id="PTHR43384:SF4">
    <property type="entry name" value="CELLULOSE BIOSYNTHESIS PROTEIN BCSQ-RELATED"/>
    <property type="match status" value="1"/>
</dbReference>
<sequence length="307" mass="32895">MTMSCLATTDQAESLRRLAGRTKSEAPAPDLLQVREGLRVISVSSGKGGVGKTSVVVNLAASLAAAGERVLIVDSNPGVGDICLRLGKDAPYRMGQVLAGEIALKDTVVDIGGGISVLPAGMDVQQYSSLSPRERSALLQAMLRLQNDYDYFLIDTGAGIAANLTGFASLAREIMLVVTPEPTSITDAYALIKMLSGRDNSFRFRLLINMCRDNQEGDTLFSKLSAITGRFLQVQFDHAGSILHDELLVESVRRRGALCRLFPEAKASTGFKILAQKINKETPAVAEAMSAASMASSTMWRNHELSS</sequence>
<dbReference type="Proteomes" id="UP000306416">
    <property type="component" value="Unassembled WGS sequence"/>
</dbReference>
<accession>A0A4V3P0B4</accession>
<reference evidence="5 6" key="1">
    <citation type="submission" date="2019-04" db="EMBL/GenBank/DDBJ databases">
        <title>Geobacter oryzae sp. nov., ferric-reducing bacteria isolated from paddy soil.</title>
        <authorList>
            <person name="Xu Z."/>
            <person name="Masuda Y."/>
            <person name="Itoh H."/>
            <person name="Senoo K."/>
        </authorList>
    </citation>
    <scope>NUCLEOTIDE SEQUENCE [LARGE SCALE GENOMIC DNA]</scope>
    <source>
        <strain evidence="5 6">Red111</strain>
    </source>
</reference>
<evidence type="ECO:0000256" key="3">
    <source>
        <dbReference type="PIRSR" id="PIRSR003092-1"/>
    </source>
</evidence>
<dbReference type="GO" id="GO:0051782">
    <property type="term" value="P:negative regulation of cell division"/>
    <property type="evidence" value="ECO:0007669"/>
    <property type="project" value="TreeGrafter"/>
</dbReference>
<dbReference type="EMBL" id="SRSC01000001">
    <property type="protein sequence ID" value="TGU74952.1"/>
    <property type="molecule type" value="Genomic_DNA"/>
</dbReference>
<dbReference type="PIRSF" id="PIRSF003092">
    <property type="entry name" value="MinD"/>
    <property type="match status" value="1"/>
</dbReference>
<evidence type="ECO:0000256" key="2">
    <source>
        <dbReference type="ARBA" id="ARBA00022840"/>
    </source>
</evidence>
<keyword evidence="6" id="KW-1185">Reference proteome</keyword>
<keyword evidence="2 3" id="KW-0067">ATP-binding</keyword>
<evidence type="ECO:0000313" key="6">
    <source>
        <dbReference type="Proteomes" id="UP000306416"/>
    </source>
</evidence>
<dbReference type="Gene3D" id="3.40.50.300">
    <property type="entry name" value="P-loop containing nucleotide triphosphate hydrolases"/>
    <property type="match status" value="1"/>
</dbReference>
<dbReference type="InterPro" id="IPR050625">
    <property type="entry name" value="ParA/MinD_ATPase"/>
</dbReference>
<evidence type="ECO:0000313" key="5">
    <source>
        <dbReference type="EMBL" id="TGU74952.1"/>
    </source>
</evidence>
<feature type="binding site" evidence="3">
    <location>
        <begin position="47"/>
        <end position="54"/>
    </location>
    <ligand>
        <name>ATP</name>
        <dbReference type="ChEBI" id="CHEBI:30616"/>
    </ligand>
</feature>
<dbReference type="Pfam" id="PF13614">
    <property type="entry name" value="AAA_31"/>
    <property type="match status" value="1"/>
</dbReference>
<proteinExistence type="predicted"/>
<evidence type="ECO:0000256" key="1">
    <source>
        <dbReference type="ARBA" id="ARBA00022741"/>
    </source>
</evidence>
<name>A0A4V3P0B4_9BACT</name>
<organism evidence="5 6">
    <name type="scientific">Geomonas terrae</name>
    <dbReference type="NCBI Taxonomy" id="2562681"/>
    <lineage>
        <taxon>Bacteria</taxon>
        <taxon>Pseudomonadati</taxon>
        <taxon>Thermodesulfobacteriota</taxon>
        <taxon>Desulfuromonadia</taxon>
        <taxon>Geobacterales</taxon>
        <taxon>Geobacteraceae</taxon>
        <taxon>Geomonas</taxon>
    </lineage>
</organism>
<dbReference type="PANTHER" id="PTHR43384">
    <property type="entry name" value="SEPTUM SITE-DETERMINING PROTEIN MIND HOMOLOG, CHLOROPLASTIC-RELATED"/>
    <property type="match status" value="1"/>
</dbReference>
<dbReference type="AlphaFoldDB" id="A0A4V3P0B4"/>
<gene>
    <name evidence="5" type="ORF">E4633_05705</name>
</gene>
<dbReference type="GO" id="GO:0016887">
    <property type="term" value="F:ATP hydrolysis activity"/>
    <property type="evidence" value="ECO:0007669"/>
    <property type="project" value="TreeGrafter"/>
</dbReference>
<evidence type="ECO:0000259" key="4">
    <source>
        <dbReference type="Pfam" id="PF13614"/>
    </source>
</evidence>
<dbReference type="InterPro" id="IPR025501">
    <property type="entry name" value="MinD_FleN"/>
</dbReference>
<protein>
    <submittedName>
        <fullName evidence="5">MinD/ParA family protein</fullName>
    </submittedName>
</protein>
<dbReference type="CDD" id="cd02038">
    <property type="entry name" value="FlhG-like"/>
    <property type="match status" value="1"/>
</dbReference>
<dbReference type="GO" id="GO:0005829">
    <property type="term" value="C:cytosol"/>
    <property type="evidence" value="ECO:0007669"/>
    <property type="project" value="TreeGrafter"/>
</dbReference>
<dbReference type="InterPro" id="IPR033875">
    <property type="entry name" value="FlhG"/>
</dbReference>
<feature type="domain" description="AAA" evidence="4">
    <location>
        <begin position="39"/>
        <end position="193"/>
    </location>
</feature>
<comment type="caution">
    <text evidence="5">The sequence shown here is derived from an EMBL/GenBank/DDBJ whole genome shotgun (WGS) entry which is preliminary data.</text>
</comment>
<dbReference type="GO" id="GO:0009898">
    <property type="term" value="C:cytoplasmic side of plasma membrane"/>
    <property type="evidence" value="ECO:0007669"/>
    <property type="project" value="TreeGrafter"/>
</dbReference>
<dbReference type="InterPro" id="IPR025669">
    <property type="entry name" value="AAA_dom"/>
</dbReference>
<dbReference type="InterPro" id="IPR027417">
    <property type="entry name" value="P-loop_NTPase"/>
</dbReference>
<keyword evidence="1 3" id="KW-0547">Nucleotide-binding</keyword>